<evidence type="ECO:0000313" key="2">
    <source>
        <dbReference type="Proteomes" id="UP000785613"/>
    </source>
</evidence>
<name>A0ABX0LUZ4_9BURK</name>
<proteinExistence type="predicted"/>
<dbReference type="EMBL" id="VUYU01000020">
    <property type="protein sequence ID" value="NHZ36685.1"/>
    <property type="molecule type" value="Genomic_DNA"/>
</dbReference>
<organism evidence="1 2">
    <name type="scientific">Massilia rubra</name>
    <dbReference type="NCBI Taxonomy" id="2607910"/>
    <lineage>
        <taxon>Bacteria</taxon>
        <taxon>Pseudomonadati</taxon>
        <taxon>Pseudomonadota</taxon>
        <taxon>Betaproteobacteria</taxon>
        <taxon>Burkholderiales</taxon>
        <taxon>Oxalobacteraceae</taxon>
        <taxon>Telluria group</taxon>
        <taxon>Massilia</taxon>
    </lineage>
</organism>
<dbReference type="RefSeq" id="WP_167228861.1">
    <property type="nucleotide sequence ID" value="NZ_VUYU01000020.1"/>
</dbReference>
<evidence type="ECO:0000313" key="1">
    <source>
        <dbReference type="EMBL" id="NHZ36685.1"/>
    </source>
</evidence>
<dbReference type="Proteomes" id="UP000785613">
    <property type="component" value="Unassembled WGS sequence"/>
</dbReference>
<keyword evidence="2" id="KW-1185">Reference proteome</keyword>
<protein>
    <submittedName>
        <fullName evidence="1">Uncharacterized protein</fullName>
    </submittedName>
</protein>
<sequence length="149" mass="15846">MDGRVATEAAIDKFDAENQAYYGVFADENGDPVVFRDEKTGAFYTRINTNNIEPRITQVGIASREALQGIPNALFSETAIPMRALASGVPMMNAMAAFHDRMCDVLAIDQTALVAITIIPASILTVSASEVPLANLIVATLNAKESAGV</sequence>
<accession>A0ABX0LUZ4</accession>
<comment type="caution">
    <text evidence="1">The sequence shown here is derived from an EMBL/GenBank/DDBJ whole genome shotgun (WGS) entry which is preliminary data.</text>
</comment>
<gene>
    <name evidence="1" type="ORF">F0185_24260</name>
</gene>
<reference evidence="1 2" key="1">
    <citation type="submission" date="2019-09" db="EMBL/GenBank/DDBJ databases">
        <title>Taxonomy of Antarctic Massilia spp.: description of Massilia rubra sp. nov., Massilia aquatica sp. nov., Massilia mucilaginosa sp. nov., Massilia frigida sp. nov. isolated from streams, lakes and regoliths.</title>
        <authorList>
            <person name="Holochova P."/>
            <person name="Sedlacek I."/>
            <person name="Kralova S."/>
            <person name="Maslanova I."/>
            <person name="Busse H.-J."/>
            <person name="Stankova E."/>
            <person name="Vrbovska V."/>
            <person name="Kovarovic V."/>
            <person name="Bartak M."/>
            <person name="Svec P."/>
            <person name="Pantucek R."/>
        </authorList>
    </citation>
    <scope>NUCLEOTIDE SEQUENCE [LARGE SCALE GENOMIC DNA]</scope>
    <source>
        <strain evidence="1 2">CCM 8692</strain>
    </source>
</reference>